<evidence type="ECO:0008006" key="9">
    <source>
        <dbReference type="Google" id="ProtNLM"/>
    </source>
</evidence>
<evidence type="ECO:0000256" key="4">
    <source>
        <dbReference type="ARBA" id="ARBA00022989"/>
    </source>
</evidence>
<evidence type="ECO:0000313" key="8">
    <source>
        <dbReference type="Proteomes" id="UP001055712"/>
    </source>
</evidence>
<feature type="transmembrane region" description="Helical" evidence="6">
    <location>
        <begin position="196"/>
        <end position="214"/>
    </location>
</feature>
<feature type="transmembrane region" description="Helical" evidence="6">
    <location>
        <begin position="264"/>
        <end position="287"/>
    </location>
</feature>
<comment type="caution">
    <text evidence="7">The sequence shown here is derived from an EMBL/GenBank/DDBJ whole genome shotgun (WGS) entry which is preliminary data.</text>
</comment>
<dbReference type="AlphaFoldDB" id="A0A9D4TVX8"/>
<feature type="transmembrane region" description="Helical" evidence="6">
    <location>
        <begin position="226"/>
        <end position="244"/>
    </location>
</feature>
<feature type="transmembrane region" description="Helical" evidence="6">
    <location>
        <begin position="16"/>
        <end position="32"/>
    </location>
</feature>
<evidence type="ECO:0000256" key="1">
    <source>
        <dbReference type="ARBA" id="ARBA00004141"/>
    </source>
</evidence>
<organism evidence="7 8">
    <name type="scientific">Chlorella vulgaris</name>
    <name type="common">Green alga</name>
    <dbReference type="NCBI Taxonomy" id="3077"/>
    <lineage>
        <taxon>Eukaryota</taxon>
        <taxon>Viridiplantae</taxon>
        <taxon>Chlorophyta</taxon>
        <taxon>core chlorophytes</taxon>
        <taxon>Trebouxiophyceae</taxon>
        <taxon>Chlorellales</taxon>
        <taxon>Chlorellaceae</taxon>
        <taxon>Chlorella clade</taxon>
        <taxon>Chlorella</taxon>
    </lineage>
</organism>
<feature type="transmembrane region" description="Helical" evidence="6">
    <location>
        <begin position="127"/>
        <end position="150"/>
    </location>
</feature>
<keyword evidence="3 6" id="KW-0812">Transmembrane</keyword>
<name>A0A9D4TVX8_CHLVU</name>
<dbReference type="GO" id="GO:0016020">
    <property type="term" value="C:membrane"/>
    <property type="evidence" value="ECO:0007669"/>
    <property type="project" value="UniProtKB-SubCell"/>
</dbReference>
<keyword evidence="8" id="KW-1185">Reference proteome</keyword>
<evidence type="ECO:0000256" key="3">
    <source>
        <dbReference type="ARBA" id="ARBA00022692"/>
    </source>
</evidence>
<evidence type="ECO:0000256" key="5">
    <source>
        <dbReference type="ARBA" id="ARBA00023136"/>
    </source>
</evidence>
<gene>
    <name evidence="7" type="ORF">D9Q98_002120</name>
</gene>
<dbReference type="PANTHER" id="PTHR10383:SF9">
    <property type="entry name" value="SERINE INCORPORATOR, ISOFORM F"/>
    <property type="match status" value="1"/>
</dbReference>
<reference evidence="7" key="2">
    <citation type="submission" date="2020-11" db="EMBL/GenBank/DDBJ databases">
        <authorList>
            <person name="Cecchin M."/>
            <person name="Marcolungo L."/>
            <person name="Rossato M."/>
            <person name="Girolomoni L."/>
            <person name="Cosentino E."/>
            <person name="Cuine S."/>
            <person name="Li-Beisson Y."/>
            <person name="Delledonne M."/>
            <person name="Ballottari M."/>
        </authorList>
    </citation>
    <scope>NUCLEOTIDE SEQUENCE</scope>
    <source>
        <strain evidence="7">211/11P</strain>
        <tissue evidence="7">Whole cell</tissue>
    </source>
</reference>
<evidence type="ECO:0000313" key="7">
    <source>
        <dbReference type="EMBL" id="KAI3436062.1"/>
    </source>
</evidence>
<protein>
    <recommendedName>
        <fullName evidence="9">Serine incorporator</fullName>
    </recommendedName>
</protein>
<feature type="transmembrane region" description="Helical" evidence="6">
    <location>
        <begin position="162"/>
        <end position="184"/>
    </location>
</feature>
<keyword evidence="4 6" id="KW-1133">Transmembrane helix</keyword>
<dbReference type="PANTHER" id="PTHR10383">
    <property type="entry name" value="SERINE INCORPORATOR"/>
    <property type="match status" value="1"/>
</dbReference>
<dbReference type="Pfam" id="PF03348">
    <property type="entry name" value="Serinc"/>
    <property type="match status" value="2"/>
</dbReference>
<sequence>MGCSPICEVPVKYSQYLYFIGFLLTTITSWLLRDYGDGALDFSPLNACIIDPNDTSCLGQQAVRRICFGTFLFFCLHFVLLLGVTSTTNRRLAIHTGFWPIKFLLWGGLIGSTFAMSNTVLDGFAQAARVFSTFFIVLQLIILLEFFYWINEWLLERESRACAVVLAGGSFLMIAGSFVGIGFMYNYYAPSSSCSLNIWFITSTILFFLLYAAISVSPIRNKSAGLFTSAAVFAYCSYYCWSALNSEPAGGSCTASSVGANKVVQILGFVIAILALGISTMNSGVSSQAFDLDKGSGTDKDLQYRPDFFHAMYFLASCYMLLLLVGWDLSGSGGDFNIDQGWGSTWVKMAASWLCALLYCWSLIAHRVLRDREF</sequence>
<proteinExistence type="inferred from homology"/>
<comment type="subcellular location">
    <subcellularLocation>
        <location evidence="1">Membrane</location>
        <topology evidence="1">Multi-pass membrane protein</topology>
    </subcellularLocation>
</comment>
<dbReference type="OrthoDB" id="5963193at2759"/>
<feature type="transmembrane region" description="Helical" evidence="6">
    <location>
        <begin position="62"/>
        <end position="82"/>
    </location>
</feature>
<dbReference type="EMBL" id="SIDB01000002">
    <property type="protein sequence ID" value="KAI3436062.1"/>
    <property type="molecule type" value="Genomic_DNA"/>
</dbReference>
<feature type="transmembrane region" description="Helical" evidence="6">
    <location>
        <begin position="350"/>
        <end position="369"/>
    </location>
</feature>
<dbReference type="InterPro" id="IPR005016">
    <property type="entry name" value="TDE1/TMS"/>
</dbReference>
<keyword evidence="5 6" id="KW-0472">Membrane</keyword>
<comment type="similarity">
    <text evidence="2">Belongs to the TDE1 family.</text>
</comment>
<feature type="transmembrane region" description="Helical" evidence="6">
    <location>
        <begin position="308"/>
        <end position="330"/>
    </location>
</feature>
<evidence type="ECO:0000256" key="2">
    <source>
        <dbReference type="ARBA" id="ARBA00006665"/>
    </source>
</evidence>
<feature type="transmembrane region" description="Helical" evidence="6">
    <location>
        <begin position="103"/>
        <end position="121"/>
    </location>
</feature>
<dbReference type="Proteomes" id="UP001055712">
    <property type="component" value="Unassembled WGS sequence"/>
</dbReference>
<evidence type="ECO:0000256" key="6">
    <source>
        <dbReference type="SAM" id="Phobius"/>
    </source>
</evidence>
<accession>A0A9D4TVX8</accession>
<reference evidence="7" key="1">
    <citation type="journal article" date="2019" name="Plant J.">
        <title>Chlorella vulgaris genome assembly and annotation reveals the molecular basis for metabolic acclimation to high light conditions.</title>
        <authorList>
            <person name="Cecchin M."/>
            <person name="Marcolungo L."/>
            <person name="Rossato M."/>
            <person name="Girolomoni L."/>
            <person name="Cosentino E."/>
            <person name="Cuine S."/>
            <person name="Li-Beisson Y."/>
            <person name="Delledonne M."/>
            <person name="Ballottari M."/>
        </authorList>
    </citation>
    <scope>NUCLEOTIDE SEQUENCE</scope>
    <source>
        <strain evidence="7">211/11P</strain>
    </source>
</reference>